<dbReference type="Proteomes" id="UP000671836">
    <property type="component" value="Chromosome"/>
</dbReference>
<feature type="domain" description="Histidine kinase/HSP90-like ATPase" evidence="2">
    <location>
        <begin position="21"/>
        <end position="130"/>
    </location>
</feature>
<evidence type="ECO:0000256" key="1">
    <source>
        <dbReference type="ARBA" id="ARBA00022527"/>
    </source>
</evidence>
<dbReference type="InterPro" id="IPR050267">
    <property type="entry name" value="Anti-sigma-factor_SerPK"/>
</dbReference>
<evidence type="ECO:0000313" key="4">
    <source>
        <dbReference type="Proteomes" id="UP000671836"/>
    </source>
</evidence>
<keyword evidence="4" id="KW-1185">Reference proteome</keyword>
<sequence>MEQITVTTNRRAVVRSWPQHASSVRVARDELRKVLADWGLGTIEDAATLVLSELLTNAMVHTQMPRDWKIVTQFAPRVNGVRIAVDDVGSARPKASDADEEGGFGLLLVNQYSDDWGVTDRNRAGKSVWAVLTAGEGRA</sequence>
<dbReference type="Gene3D" id="3.30.565.10">
    <property type="entry name" value="Histidine kinase-like ATPase, C-terminal domain"/>
    <property type="match status" value="1"/>
</dbReference>
<proteinExistence type="predicted"/>
<dbReference type="PANTHER" id="PTHR35526:SF3">
    <property type="entry name" value="ANTI-SIGMA-F FACTOR RSBW"/>
    <property type="match status" value="1"/>
</dbReference>
<dbReference type="GO" id="GO:0005524">
    <property type="term" value="F:ATP binding"/>
    <property type="evidence" value="ECO:0007669"/>
    <property type="project" value="UniProtKB-KW"/>
</dbReference>
<keyword evidence="1" id="KW-0808">Transferase</keyword>
<keyword evidence="3" id="KW-0067">ATP-binding</keyword>
<dbReference type="Pfam" id="PF13581">
    <property type="entry name" value="HATPase_c_2"/>
    <property type="match status" value="1"/>
</dbReference>
<keyword evidence="1" id="KW-0418">Kinase</keyword>
<evidence type="ECO:0000313" key="3">
    <source>
        <dbReference type="EMBL" id="QSY48113.1"/>
    </source>
</evidence>
<keyword evidence="3" id="KW-0547">Nucleotide-binding</keyword>
<evidence type="ECO:0000259" key="2">
    <source>
        <dbReference type="Pfam" id="PF13581"/>
    </source>
</evidence>
<dbReference type="SUPFAM" id="SSF55874">
    <property type="entry name" value="ATPase domain of HSP90 chaperone/DNA topoisomerase II/histidine kinase"/>
    <property type="match status" value="1"/>
</dbReference>
<dbReference type="EMBL" id="CP071595">
    <property type="protein sequence ID" value="QSY48113.1"/>
    <property type="molecule type" value="Genomic_DNA"/>
</dbReference>
<reference evidence="3 4" key="1">
    <citation type="submission" date="2021-03" db="EMBL/GenBank/DDBJ databases">
        <title>Streptomyces strains.</title>
        <authorList>
            <person name="Lund M.B."/>
            <person name="Toerring T."/>
        </authorList>
    </citation>
    <scope>NUCLEOTIDE SEQUENCE [LARGE SCALE GENOMIC DNA]</scope>
    <source>
        <strain evidence="3 4">KCC S-1010</strain>
    </source>
</reference>
<dbReference type="InterPro" id="IPR036890">
    <property type="entry name" value="HATPase_C_sf"/>
</dbReference>
<gene>
    <name evidence="3" type="ORF">J3S04_23325</name>
</gene>
<accession>A0ABX7RMX4</accession>
<dbReference type="CDD" id="cd16936">
    <property type="entry name" value="HATPase_RsbW-like"/>
    <property type="match status" value="1"/>
</dbReference>
<dbReference type="RefSeq" id="WP_086567391.1">
    <property type="nucleotide sequence ID" value="NZ_CP071595.1"/>
</dbReference>
<name>A0ABX7RMX4_9ACTN</name>
<dbReference type="PANTHER" id="PTHR35526">
    <property type="entry name" value="ANTI-SIGMA-F FACTOR RSBW-RELATED"/>
    <property type="match status" value="1"/>
</dbReference>
<protein>
    <submittedName>
        <fullName evidence="3">ATP-binding protein</fullName>
    </submittedName>
</protein>
<dbReference type="InterPro" id="IPR003594">
    <property type="entry name" value="HATPase_dom"/>
</dbReference>
<organism evidence="3 4">
    <name type="scientific">Streptomyces griseocarneus</name>
    <dbReference type="NCBI Taxonomy" id="51201"/>
    <lineage>
        <taxon>Bacteria</taxon>
        <taxon>Bacillati</taxon>
        <taxon>Actinomycetota</taxon>
        <taxon>Actinomycetes</taxon>
        <taxon>Kitasatosporales</taxon>
        <taxon>Streptomycetaceae</taxon>
        <taxon>Streptomyces</taxon>
    </lineage>
</organism>
<keyword evidence="1" id="KW-0723">Serine/threonine-protein kinase</keyword>